<dbReference type="SUPFAM" id="SSF55781">
    <property type="entry name" value="GAF domain-like"/>
    <property type="match status" value="1"/>
</dbReference>
<dbReference type="PANTHER" id="PTHR43102">
    <property type="entry name" value="SLR1143 PROTEIN"/>
    <property type="match status" value="1"/>
</dbReference>
<dbReference type="Proteomes" id="UP000297447">
    <property type="component" value="Unassembled WGS sequence"/>
</dbReference>
<sequence>MQHYTREIVRAMLVPVMRAYSVVVDRNFRSVPRPVDAPQVHSAGIDSDRILLLGCGPALGWGVTSHDLGLAGALARNLTARTGRGVDVDVVAGERMSALDALAAVRPRKLSRFDAVVVTLGINDALALTSGRDWTAQLRTLLEHLERVSSQSTTVFVLGIHSIRGVPSLDTVLGGIADRHAGYLNALSAELCATIARTQFLPFSPLATVSVDRHRTTQDYRDWAVPIAQRLAPALSAGRVDISDAAAASVALAQSDAAAAEAARQRAVDGLGILDTGAEPRFDRIVELAQRMFHTRSAAITVIDHDRQWHKARVSMEAQELPRSASFCAVTIEGRGPMIVADTHADERFRENPLVLGDPRIRFYAGFPIESPSGERIGALCVFDPEPRPATDVDRALLRELALLVQRELRSPRAA</sequence>
<feature type="domain" description="GAF" evidence="1">
    <location>
        <begin position="277"/>
        <end position="415"/>
    </location>
</feature>
<dbReference type="RefSeq" id="WP_134520114.1">
    <property type="nucleotide sequence ID" value="NZ_SOHE01000056.1"/>
</dbReference>
<dbReference type="InterPro" id="IPR013830">
    <property type="entry name" value="SGNH_hydro"/>
</dbReference>
<dbReference type="InterPro" id="IPR036514">
    <property type="entry name" value="SGNH_hydro_sf"/>
</dbReference>
<dbReference type="EMBL" id="SOHE01000056">
    <property type="protein sequence ID" value="TFD48314.1"/>
    <property type="molecule type" value="Genomic_DNA"/>
</dbReference>
<dbReference type="Pfam" id="PF13472">
    <property type="entry name" value="Lipase_GDSL_2"/>
    <property type="match status" value="1"/>
</dbReference>
<dbReference type="Gene3D" id="3.40.50.1110">
    <property type="entry name" value="SGNH hydrolase"/>
    <property type="match status" value="1"/>
</dbReference>
<accession>A0A4V3IQS3</accession>
<evidence type="ECO:0000313" key="2">
    <source>
        <dbReference type="EMBL" id="TFD48314.1"/>
    </source>
</evidence>
<name>A0A4V3IQS3_9MICO</name>
<dbReference type="InterPro" id="IPR029016">
    <property type="entry name" value="GAF-like_dom_sf"/>
</dbReference>
<evidence type="ECO:0000259" key="1">
    <source>
        <dbReference type="SMART" id="SM00065"/>
    </source>
</evidence>
<dbReference type="CDD" id="cd01836">
    <property type="entry name" value="FeeA_FeeB_like"/>
    <property type="match status" value="1"/>
</dbReference>
<dbReference type="Pfam" id="PF01590">
    <property type="entry name" value="GAF"/>
    <property type="match status" value="1"/>
</dbReference>
<reference evidence="2 3" key="1">
    <citation type="submission" date="2019-03" db="EMBL/GenBank/DDBJ databases">
        <title>Genomics of glacier-inhabiting Cryobacterium strains.</title>
        <authorList>
            <person name="Liu Q."/>
            <person name="Xin Y.-H."/>
        </authorList>
    </citation>
    <scope>NUCLEOTIDE SEQUENCE [LARGE SCALE GENOMIC DNA]</scope>
    <source>
        <strain evidence="2 3">Hh14</strain>
    </source>
</reference>
<dbReference type="OrthoDB" id="9151676at2"/>
<evidence type="ECO:0000313" key="3">
    <source>
        <dbReference type="Proteomes" id="UP000297447"/>
    </source>
</evidence>
<dbReference type="AlphaFoldDB" id="A0A4V3IQS3"/>
<keyword evidence="3" id="KW-1185">Reference proteome</keyword>
<dbReference type="SUPFAM" id="SSF52266">
    <property type="entry name" value="SGNH hydrolase"/>
    <property type="match status" value="1"/>
</dbReference>
<gene>
    <name evidence="2" type="ORF">E3T55_13635</name>
</gene>
<proteinExistence type="predicted"/>
<dbReference type="SMART" id="SM00065">
    <property type="entry name" value="GAF"/>
    <property type="match status" value="1"/>
</dbReference>
<dbReference type="InterPro" id="IPR003018">
    <property type="entry name" value="GAF"/>
</dbReference>
<organism evidence="2 3">
    <name type="scientific">Cryobacterium frigoriphilum</name>
    <dbReference type="NCBI Taxonomy" id="1259150"/>
    <lineage>
        <taxon>Bacteria</taxon>
        <taxon>Bacillati</taxon>
        <taxon>Actinomycetota</taxon>
        <taxon>Actinomycetes</taxon>
        <taxon>Micrococcales</taxon>
        <taxon>Microbacteriaceae</taxon>
        <taxon>Cryobacterium</taxon>
    </lineage>
</organism>
<dbReference type="Gene3D" id="3.30.450.40">
    <property type="match status" value="1"/>
</dbReference>
<comment type="caution">
    <text evidence="2">The sequence shown here is derived from an EMBL/GenBank/DDBJ whole genome shotgun (WGS) entry which is preliminary data.</text>
</comment>
<protein>
    <submittedName>
        <fullName evidence="2">GAF domain-containing protein</fullName>
    </submittedName>
</protein>
<dbReference type="PANTHER" id="PTHR43102:SF2">
    <property type="entry name" value="GAF DOMAIN-CONTAINING PROTEIN"/>
    <property type="match status" value="1"/>
</dbReference>